<feature type="region of interest" description="Disordered" evidence="1">
    <location>
        <begin position="1"/>
        <end position="37"/>
    </location>
</feature>
<evidence type="ECO:0000313" key="2">
    <source>
        <dbReference type="EMBL" id="PHJ25588.1"/>
    </source>
</evidence>
<name>A0A2C6LF15_9APIC</name>
<feature type="compositionally biased region" description="Low complexity" evidence="1">
    <location>
        <begin position="1"/>
        <end position="19"/>
    </location>
</feature>
<dbReference type="RefSeq" id="XP_067927234.1">
    <property type="nucleotide sequence ID" value="XM_068060797.1"/>
</dbReference>
<feature type="region of interest" description="Disordered" evidence="1">
    <location>
        <begin position="99"/>
        <end position="128"/>
    </location>
</feature>
<feature type="region of interest" description="Disordered" evidence="1">
    <location>
        <begin position="457"/>
        <end position="508"/>
    </location>
</feature>
<proteinExistence type="predicted"/>
<dbReference type="EMBL" id="MIGC01000216">
    <property type="protein sequence ID" value="PHJ25588.1"/>
    <property type="molecule type" value="Genomic_DNA"/>
</dbReference>
<feature type="compositionally biased region" description="Low complexity" evidence="1">
    <location>
        <begin position="103"/>
        <end position="121"/>
    </location>
</feature>
<accession>A0A2C6LF15</accession>
<dbReference type="GeneID" id="94424008"/>
<evidence type="ECO:0000313" key="3">
    <source>
        <dbReference type="Proteomes" id="UP000221165"/>
    </source>
</evidence>
<gene>
    <name evidence="2" type="ORF">CSUI_000563</name>
</gene>
<feature type="compositionally biased region" description="Polar residues" evidence="1">
    <location>
        <begin position="494"/>
        <end position="508"/>
    </location>
</feature>
<keyword evidence="3" id="KW-1185">Reference proteome</keyword>
<protein>
    <submittedName>
        <fullName evidence="2">Uncharacterized protein</fullName>
    </submittedName>
</protein>
<sequence length="586" mass="60340">MASTSRSSLLTSKLTPSAAGAETHTLPPRISPPAALQASSLLSRQQLFSPSLDAGTTLPSSTPSAGFSSSACPFQSLSVSPGQPSPTLQSTQVFRSSALPTQSSFPGSTVTSVPSSSSSVPIPATGREAGSADLLHPQAIGSGPVVQPLVQIPPAFTIVQGPQYAFATASPTFLESASLAYLRDLKAHLLADQVAQQARSRELQSKIFQMQQEINRQYQVVLDLQRQNLERQQAFQAQVEAKLSNMTSSPLQTANESVCGDGSGKCEVEKGSLVLSSRGEAGIHDSRGSRVSFSGVAQDGSLALFPDNQAPPPGQLKGTEELQVANVGMSQNKFSESLGSVKGEPENDEVRGSLRSQLLLSAGQTGAEKKSSGSSFFPAPADSVRSGVLSSVPSGNKLGPGNLASVSQRRGESACDDGYAPLSSTVPVAPETAVYGKSDARGPSTFFPTSSGLAAATPLRKSLPSKSVSRLLPQNPGSSEPKTGFPGMPAIRVTSPQSSGTLHSPGVTTSMVGAHTRCSTATAKHGAGGLHTSDLGASQLVKEGLSSSQLHFSKDALTPSRNTVLADNTRGGRTMASQSVSASCVL</sequence>
<evidence type="ECO:0000256" key="1">
    <source>
        <dbReference type="SAM" id="MobiDB-lite"/>
    </source>
</evidence>
<comment type="caution">
    <text evidence="2">The sequence shown here is derived from an EMBL/GenBank/DDBJ whole genome shotgun (WGS) entry which is preliminary data.</text>
</comment>
<reference evidence="2 3" key="1">
    <citation type="journal article" date="2017" name="Int. J. Parasitol.">
        <title>The genome of the protozoan parasite Cystoisospora suis and a reverse vaccinology approach to identify vaccine candidates.</title>
        <authorList>
            <person name="Palmieri N."/>
            <person name="Shrestha A."/>
            <person name="Ruttkowski B."/>
            <person name="Beck T."/>
            <person name="Vogl C."/>
            <person name="Tomley F."/>
            <person name="Blake D.P."/>
            <person name="Joachim A."/>
        </authorList>
    </citation>
    <scope>NUCLEOTIDE SEQUENCE [LARGE SCALE GENOMIC DNA]</scope>
    <source>
        <strain evidence="2 3">Wien I</strain>
    </source>
</reference>
<dbReference type="AlphaFoldDB" id="A0A2C6LF15"/>
<feature type="region of interest" description="Disordered" evidence="1">
    <location>
        <begin position="563"/>
        <end position="582"/>
    </location>
</feature>
<feature type="region of interest" description="Disordered" evidence="1">
    <location>
        <begin position="383"/>
        <end position="423"/>
    </location>
</feature>
<dbReference type="VEuPathDB" id="ToxoDB:CSUI_000563"/>
<dbReference type="Proteomes" id="UP000221165">
    <property type="component" value="Unassembled WGS sequence"/>
</dbReference>
<organism evidence="2 3">
    <name type="scientific">Cystoisospora suis</name>
    <dbReference type="NCBI Taxonomy" id="483139"/>
    <lineage>
        <taxon>Eukaryota</taxon>
        <taxon>Sar</taxon>
        <taxon>Alveolata</taxon>
        <taxon>Apicomplexa</taxon>
        <taxon>Conoidasida</taxon>
        <taxon>Coccidia</taxon>
        <taxon>Eucoccidiorida</taxon>
        <taxon>Eimeriorina</taxon>
        <taxon>Sarcocystidae</taxon>
        <taxon>Cystoisospora</taxon>
    </lineage>
</organism>